<comment type="similarity">
    <text evidence="1">Belongs to the PrpF family.</text>
</comment>
<protein>
    <submittedName>
        <fullName evidence="3">Uncharacterized protein</fullName>
    </submittedName>
</protein>
<dbReference type="SUPFAM" id="SSF54506">
    <property type="entry name" value="Diaminopimelate epimerase-like"/>
    <property type="match status" value="1"/>
</dbReference>
<evidence type="ECO:0000313" key="3">
    <source>
        <dbReference type="EMBL" id="KAF5859562.1"/>
    </source>
</evidence>
<dbReference type="EMBL" id="SPNV01000160">
    <property type="protein sequence ID" value="KAF5859562.1"/>
    <property type="molecule type" value="Genomic_DNA"/>
</dbReference>
<evidence type="ECO:0000256" key="1">
    <source>
        <dbReference type="ARBA" id="ARBA00007673"/>
    </source>
</evidence>
<comment type="caution">
    <text evidence="3">The sequence shown here is derived from an EMBL/GenBank/DDBJ whole genome shotgun (WGS) entry which is preliminary data.</text>
</comment>
<dbReference type="InterPro" id="IPR007400">
    <property type="entry name" value="PrpF-like"/>
</dbReference>
<dbReference type="Gene3D" id="3.10.310.10">
    <property type="entry name" value="Diaminopimelate Epimerase, Chain A, domain 1"/>
    <property type="match status" value="2"/>
</dbReference>
<dbReference type="Proteomes" id="UP000541154">
    <property type="component" value="Unassembled WGS sequence"/>
</dbReference>
<evidence type="ECO:0000313" key="4">
    <source>
        <dbReference type="Proteomes" id="UP000541154"/>
    </source>
</evidence>
<evidence type="ECO:0000256" key="2">
    <source>
        <dbReference type="ARBA" id="ARBA00023235"/>
    </source>
</evidence>
<gene>
    <name evidence="3" type="ORF">ETB97_002737</name>
</gene>
<dbReference type="PANTHER" id="PTHR43709">
    <property type="entry name" value="ACONITATE ISOMERASE-RELATED"/>
    <property type="match status" value="1"/>
</dbReference>
<sequence length="192" mass="20746">MPIKHCCEVDTESTLMPGISKHVSHASSSIRRGLLAAWVRADTSKGLFIHEHDLPPSKGLGVPILVSALSSAEADKRQLNGIRVAPDQAQVDMNGSCGNMASGFGPFALDEELVKLTGSGQRTVSSPTTPFLFLSPSEYIPKFWQVDIRVFKSNTQQLLVETVHVTPRRRGSIPRTATITLQVSADLRALSG</sequence>
<name>A0A8H6E4W2_PETAA</name>
<organism evidence="3 4">
    <name type="scientific">Petromyces alliaceus</name>
    <name type="common">Aspergillus alliaceus</name>
    <dbReference type="NCBI Taxonomy" id="209559"/>
    <lineage>
        <taxon>Eukaryota</taxon>
        <taxon>Fungi</taxon>
        <taxon>Dikarya</taxon>
        <taxon>Ascomycota</taxon>
        <taxon>Pezizomycotina</taxon>
        <taxon>Eurotiomycetes</taxon>
        <taxon>Eurotiomycetidae</taxon>
        <taxon>Eurotiales</taxon>
        <taxon>Aspergillaceae</taxon>
        <taxon>Aspergillus</taxon>
        <taxon>Aspergillus subgen. Circumdati</taxon>
    </lineage>
</organism>
<keyword evidence="4" id="KW-1185">Reference proteome</keyword>
<dbReference type="Pfam" id="PF04303">
    <property type="entry name" value="PrpF"/>
    <property type="match status" value="1"/>
</dbReference>
<keyword evidence="2" id="KW-0413">Isomerase</keyword>
<dbReference type="GO" id="GO:0016853">
    <property type="term" value="F:isomerase activity"/>
    <property type="evidence" value="ECO:0007669"/>
    <property type="project" value="UniProtKB-KW"/>
</dbReference>
<reference evidence="3 4" key="1">
    <citation type="submission" date="2019-04" db="EMBL/GenBank/DDBJ databases">
        <title>Aspergillus burnettii sp. nov., novel species from soil in southeast Queensland.</title>
        <authorList>
            <person name="Gilchrist C.L.M."/>
            <person name="Pitt J.I."/>
            <person name="Lange L."/>
            <person name="Lacey H.J."/>
            <person name="Vuong D."/>
            <person name="Midgley D.J."/>
            <person name="Greenfield P."/>
            <person name="Bradbury M."/>
            <person name="Lacey E."/>
            <person name="Busk P.K."/>
            <person name="Pilgaard B."/>
            <person name="Chooi Y.H."/>
            <person name="Piggott A.M."/>
        </authorList>
    </citation>
    <scope>NUCLEOTIDE SEQUENCE [LARGE SCALE GENOMIC DNA]</scope>
    <source>
        <strain evidence="3 4">FRR 5400</strain>
    </source>
</reference>
<dbReference type="PANTHER" id="PTHR43709:SF2">
    <property type="entry name" value="DUF453 DOMAIN PROTEIN (AFU_ORTHOLOGUE AFUA_6G00360)"/>
    <property type="match status" value="1"/>
</dbReference>
<proteinExistence type="inferred from homology"/>
<accession>A0A8H6E4W2</accession>
<dbReference type="AlphaFoldDB" id="A0A8H6E4W2"/>